<evidence type="ECO:0000313" key="2">
    <source>
        <dbReference type="Proteomes" id="UP000239874"/>
    </source>
</evidence>
<evidence type="ECO:0000313" key="1">
    <source>
        <dbReference type="EMBL" id="PPJ35227.1"/>
    </source>
</evidence>
<name>A0A2S6AJ54_9NOCA</name>
<organism evidence="1 2">
    <name type="scientific">Nocardia nova</name>
    <dbReference type="NCBI Taxonomy" id="37330"/>
    <lineage>
        <taxon>Bacteria</taxon>
        <taxon>Bacillati</taxon>
        <taxon>Actinomycetota</taxon>
        <taxon>Actinomycetes</taxon>
        <taxon>Mycobacteriales</taxon>
        <taxon>Nocardiaceae</taxon>
        <taxon>Nocardia</taxon>
    </lineage>
</organism>
<sequence length="218" mass="24962">MARIYQQMRTRGFRDDYQARIYDPHIRELNDYVDQLRVRKPDEFVPHISPEFGGSTARLLLLTLSPGEQTRLDVPGGSGMLSVENADPAAERIAEALDHAAIARADCVGWNMYPWYKKGLGELNASVRDPYLREGADLLIHVIARLPHLRAVFVFGHGPERGWEFFRQSYPKTARSLKHFWHRSTGPRGYAGSTEQQKVWRRQLFDEMLKVGKTIGKG</sequence>
<gene>
    <name evidence="1" type="ORF">C5E45_26525</name>
</gene>
<dbReference type="InterPro" id="IPR036895">
    <property type="entry name" value="Uracil-DNA_glycosylase-like_sf"/>
</dbReference>
<accession>A0A2S6AJ54</accession>
<dbReference type="Proteomes" id="UP000239874">
    <property type="component" value="Unassembled WGS sequence"/>
</dbReference>
<proteinExistence type="predicted"/>
<dbReference type="SUPFAM" id="SSF52141">
    <property type="entry name" value="Uracil-DNA glycosylase-like"/>
    <property type="match status" value="1"/>
</dbReference>
<evidence type="ECO:0008006" key="3">
    <source>
        <dbReference type="Google" id="ProtNLM"/>
    </source>
</evidence>
<dbReference type="OrthoDB" id="3679064at2"/>
<protein>
    <recommendedName>
        <fullName evidence="3">Uracil-DNA glycosylase</fullName>
    </recommendedName>
</protein>
<reference evidence="1 2" key="1">
    <citation type="submission" date="2018-02" db="EMBL/GenBank/DDBJ databases">
        <title>8 Nocardia nova and 1 Nocardia cyriacigeorgica strain used for evolution to TMP-SMX.</title>
        <authorList>
            <person name="Mehta H."/>
            <person name="Weng J."/>
            <person name="Shamoo Y."/>
        </authorList>
    </citation>
    <scope>NUCLEOTIDE SEQUENCE [LARGE SCALE GENOMIC DNA]</scope>
    <source>
        <strain evidence="1 2">MDA3139</strain>
    </source>
</reference>
<dbReference type="RefSeq" id="WP_104377743.1">
    <property type="nucleotide sequence ID" value="NZ_PSZC01000023.1"/>
</dbReference>
<comment type="caution">
    <text evidence="1">The sequence shown here is derived from an EMBL/GenBank/DDBJ whole genome shotgun (WGS) entry which is preliminary data.</text>
</comment>
<dbReference type="AlphaFoldDB" id="A0A2S6AJ54"/>
<dbReference type="EMBL" id="PSZC01000023">
    <property type="protein sequence ID" value="PPJ35227.1"/>
    <property type="molecule type" value="Genomic_DNA"/>
</dbReference>